<name>A0ABY6MMB4_9BACT</name>
<keyword evidence="2" id="KW-1185">Reference proteome</keyword>
<dbReference type="RefSeq" id="WP_264809998.1">
    <property type="nucleotide sequence ID" value="NZ_CP110226.1"/>
</dbReference>
<organism evidence="1 2">
    <name type="scientific">Algoriphagus halophytocola</name>
    <dbReference type="NCBI Taxonomy" id="2991499"/>
    <lineage>
        <taxon>Bacteria</taxon>
        <taxon>Pseudomonadati</taxon>
        <taxon>Bacteroidota</taxon>
        <taxon>Cytophagia</taxon>
        <taxon>Cytophagales</taxon>
        <taxon>Cyclobacteriaceae</taxon>
        <taxon>Algoriphagus</taxon>
    </lineage>
</organism>
<protein>
    <submittedName>
        <fullName evidence="1">Biliverdin-producing heme oxygenase</fullName>
    </submittedName>
</protein>
<dbReference type="Proteomes" id="UP001163156">
    <property type="component" value="Chromosome"/>
</dbReference>
<dbReference type="InterPro" id="IPR016084">
    <property type="entry name" value="Haem_Oase-like_multi-hlx"/>
</dbReference>
<evidence type="ECO:0000313" key="1">
    <source>
        <dbReference type="EMBL" id="UZD23456.1"/>
    </source>
</evidence>
<dbReference type="Pfam" id="PF01126">
    <property type="entry name" value="Heme_oxygenase"/>
    <property type="match status" value="1"/>
</dbReference>
<sequence>MSSISARVPFPKRLKEYTSKAHQELEELPLSKAILDPNLQLSEYLLYLDLMHDVHLAMEQSVFPVLTSEIPDIAQRKKTHLLNNDFRALGFAKIKPRAMVDFWEKSYSKSFAMGMLYVIEGSTLGGKVIFSHVQKNLALDAESGASYFSGYAAQTGLFWKRFIAELTAYEEKSVEGEEIISGANHAFSQIKQHFIAYSHF</sequence>
<dbReference type="EMBL" id="CP110226">
    <property type="protein sequence ID" value="UZD23456.1"/>
    <property type="molecule type" value="Genomic_DNA"/>
</dbReference>
<reference evidence="1" key="1">
    <citation type="submission" date="2022-10" db="EMBL/GenBank/DDBJ databases">
        <title>Algoriphagus sp. a novel bacteria isolate from halophytes salicornia europaea.</title>
        <authorList>
            <person name="Peng Y."/>
            <person name="Jiang L."/>
            <person name="Lee J."/>
        </authorList>
    </citation>
    <scope>NUCLEOTIDE SEQUENCE</scope>
    <source>
        <strain evidence="1">TR-M5</strain>
    </source>
</reference>
<dbReference type="Gene3D" id="1.20.910.10">
    <property type="entry name" value="Heme oxygenase-like"/>
    <property type="match status" value="1"/>
</dbReference>
<evidence type="ECO:0000313" key="2">
    <source>
        <dbReference type="Proteomes" id="UP001163156"/>
    </source>
</evidence>
<accession>A0ABY6MMB4</accession>
<dbReference type="InterPro" id="IPR016053">
    <property type="entry name" value="Haem_Oase-like"/>
</dbReference>
<gene>
    <name evidence="1" type="ORF">OM944_02975</name>
</gene>
<proteinExistence type="predicted"/>
<dbReference type="CDD" id="cd19166">
    <property type="entry name" value="HemeO-bac"/>
    <property type="match status" value="1"/>
</dbReference>
<dbReference type="SUPFAM" id="SSF48613">
    <property type="entry name" value="Heme oxygenase-like"/>
    <property type="match status" value="1"/>
</dbReference>